<name>A0A0F9MSE8_9ZZZZ</name>
<proteinExistence type="predicted"/>
<feature type="compositionally biased region" description="Low complexity" evidence="1">
    <location>
        <begin position="161"/>
        <end position="178"/>
    </location>
</feature>
<organism evidence="2">
    <name type="scientific">marine sediment metagenome</name>
    <dbReference type="NCBI Taxonomy" id="412755"/>
    <lineage>
        <taxon>unclassified sequences</taxon>
        <taxon>metagenomes</taxon>
        <taxon>ecological metagenomes</taxon>
    </lineage>
</organism>
<dbReference type="EMBL" id="LAZR01009520">
    <property type="protein sequence ID" value="KKM72157.1"/>
    <property type="molecule type" value="Genomic_DNA"/>
</dbReference>
<evidence type="ECO:0000256" key="1">
    <source>
        <dbReference type="SAM" id="MobiDB-lite"/>
    </source>
</evidence>
<accession>A0A0F9MSE8</accession>
<dbReference type="AlphaFoldDB" id="A0A0F9MSE8"/>
<reference evidence="2" key="1">
    <citation type="journal article" date="2015" name="Nature">
        <title>Complex archaea that bridge the gap between prokaryotes and eukaryotes.</title>
        <authorList>
            <person name="Spang A."/>
            <person name="Saw J.H."/>
            <person name="Jorgensen S.L."/>
            <person name="Zaremba-Niedzwiedzka K."/>
            <person name="Martijn J."/>
            <person name="Lind A.E."/>
            <person name="van Eijk R."/>
            <person name="Schleper C."/>
            <person name="Guy L."/>
            <person name="Ettema T.J."/>
        </authorList>
    </citation>
    <scope>NUCLEOTIDE SEQUENCE</scope>
</reference>
<sequence length="235" mass="23791">MANAFTAAAAKATAANEERYSQGMGLWDEIIKRYQPGGGYGTGALASYERGKTGAVGAGMQQLVSSGLANTTVAATIGKKYEEEVGTPFKLQLQDVQSQRLSEAQAGKAGFIERRTDAYPDPGLAASLGSQVGYAQGMEAGGYGGMQDNYTLPGFKEGWMSSSSPFGGGTSRSPSPTGSSGGGTITGKPGATRAGGGYDPGAGRTLDIGRITYQGEASRAGEFSPTGTGGEAKAP</sequence>
<gene>
    <name evidence="2" type="ORF">LCGC14_1423390</name>
</gene>
<protein>
    <submittedName>
        <fullName evidence="2">Uncharacterized protein</fullName>
    </submittedName>
</protein>
<feature type="region of interest" description="Disordered" evidence="1">
    <location>
        <begin position="161"/>
        <end position="235"/>
    </location>
</feature>
<comment type="caution">
    <text evidence="2">The sequence shown here is derived from an EMBL/GenBank/DDBJ whole genome shotgun (WGS) entry which is preliminary data.</text>
</comment>
<evidence type="ECO:0000313" key="2">
    <source>
        <dbReference type="EMBL" id="KKM72157.1"/>
    </source>
</evidence>